<feature type="region of interest" description="Disordered" evidence="1">
    <location>
        <begin position="26"/>
        <end position="46"/>
    </location>
</feature>
<dbReference type="Proteomes" id="UP000076632">
    <property type="component" value="Unassembled WGS sequence"/>
</dbReference>
<dbReference type="EMBL" id="KV407457">
    <property type="protein sequence ID" value="KZF23308.1"/>
    <property type="molecule type" value="Genomic_DNA"/>
</dbReference>
<protein>
    <submittedName>
        <fullName evidence="2">Uncharacterized protein</fullName>
    </submittedName>
</protein>
<evidence type="ECO:0000313" key="3">
    <source>
        <dbReference type="Proteomes" id="UP000076632"/>
    </source>
</evidence>
<organism evidence="2 3">
    <name type="scientific">Xylona heveae (strain CBS 132557 / TC161)</name>
    <dbReference type="NCBI Taxonomy" id="1328760"/>
    <lineage>
        <taxon>Eukaryota</taxon>
        <taxon>Fungi</taxon>
        <taxon>Dikarya</taxon>
        <taxon>Ascomycota</taxon>
        <taxon>Pezizomycotina</taxon>
        <taxon>Xylonomycetes</taxon>
        <taxon>Xylonales</taxon>
        <taxon>Xylonaceae</taxon>
        <taxon>Xylona</taxon>
    </lineage>
</organism>
<keyword evidence="3" id="KW-1185">Reference proteome</keyword>
<evidence type="ECO:0000256" key="1">
    <source>
        <dbReference type="SAM" id="MobiDB-lite"/>
    </source>
</evidence>
<feature type="region of interest" description="Disordered" evidence="1">
    <location>
        <begin position="459"/>
        <end position="488"/>
    </location>
</feature>
<dbReference type="InParanoid" id="A0A165HCN6"/>
<feature type="compositionally biased region" description="Basic residues" evidence="1">
    <location>
        <begin position="473"/>
        <end position="488"/>
    </location>
</feature>
<dbReference type="RefSeq" id="XP_018188863.1">
    <property type="nucleotide sequence ID" value="XM_018334228.1"/>
</dbReference>
<sequence>MQSPSPPPLKHPAQEDDCMLAPITPRKNASEVAVSPVPDSRPTIGKGRCITPDSVCQPPAKRRRKCRSGRRLEKGLSLDNIIPTPTRQGGSLKRVLRKKHVSPLAKARYSTRTAVNGGRRINYDVKKQYDMMLGRGWLSQGVKRAHSFNTSDDAATTEGDSSLAYLSGLDQPEIYSSPFAKPIPRSWAELNPFDKRIYLLQKGDSPFDRPIPKLWPEVVNLLLDEKLLTESQLENAGGEDAIAQRFEAIRSNLRNCVEGSNDSKATDHSGLDNFREIGLFDLNDPEADWTCKNQGDIRYIYKRSVNDKYDESGIDADEELSSFCDAVIHEDDPEDSSVDSDYGERLFTDEASVNHGFVNLAGAALGKLGLDAEIPDSQEDCPLTERTYGLRRNGLSEYDIAERVCGIDHPVCGGDCHFVERLWGLSLSSKKLPQPDEEEIQIPIERDTDGVKEGAFGVPKQESHDAFSLPVPPKKRSAKSKRLQKKRRSDFQIYEDPVDMECDDHKDPVQMMDLPKENFAEVLEIEDTDVVRELMDGTNPRASIQQRRAARQGLASAPGLNRMTPALRTVQESPEPEIEHDFVINIPRASSFGHGTMARENDHRMALLVVESTGHAMPRTLR</sequence>
<gene>
    <name evidence="2" type="ORF">L228DRAFT_260154</name>
</gene>
<dbReference type="AlphaFoldDB" id="A0A165HCN6"/>
<dbReference type="OrthoDB" id="5430111at2759"/>
<evidence type="ECO:0000313" key="2">
    <source>
        <dbReference type="EMBL" id="KZF23308.1"/>
    </source>
</evidence>
<name>A0A165HCN6_XYLHT</name>
<dbReference type="GeneID" id="28899365"/>
<reference evidence="2 3" key="1">
    <citation type="journal article" date="2016" name="Fungal Biol.">
        <title>The genome of Xylona heveae provides a window into fungal endophytism.</title>
        <authorList>
            <person name="Gazis R."/>
            <person name="Kuo A."/>
            <person name="Riley R."/>
            <person name="LaButti K."/>
            <person name="Lipzen A."/>
            <person name="Lin J."/>
            <person name="Amirebrahimi M."/>
            <person name="Hesse C.N."/>
            <person name="Spatafora J.W."/>
            <person name="Henrissat B."/>
            <person name="Hainaut M."/>
            <person name="Grigoriev I.V."/>
            <person name="Hibbett D.S."/>
        </authorList>
    </citation>
    <scope>NUCLEOTIDE SEQUENCE [LARGE SCALE GENOMIC DNA]</scope>
    <source>
        <strain evidence="2 3">TC161</strain>
    </source>
</reference>
<accession>A0A165HCN6</accession>
<proteinExistence type="predicted"/>